<name>A0ABD1S6P0_9LAMI</name>
<keyword evidence="9" id="KW-1185">Reference proteome</keyword>
<feature type="region of interest" description="Disordered" evidence="6">
    <location>
        <begin position="277"/>
        <end position="333"/>
    </location>
</feature>
<dbReference type="Proteomes" id="UP001604277">
    <property type="component" value="Unassembled WGS sequence"/>
</dbReference>
<evidence type="ECO:0000256" key="6">
    <source>
        <dbReference type="SAM" id="MobiDB-lite"/>
    </source>
</evidence>
<dbReference type="GO" id="GO:0005524">
    <property type="term" value="F:ATP binding"/>
    <property type="evidence" value="ECO:0007669"/>
    <property type="project" value="UniProtKB-KW"/>
</dbReference>
<reference evidence="9" key="1">
    <citation type="submission" date="2024-07" db="EMBL/GenBank/DDBJ databases">
        <title>Two chromosome-level genome assemblies of Korean endemic species Abeliophyllum distichum and Forsythia ovata (Oleaceae).</title>
        <authorList>
            <person name="Jang H."/>
        </authorList>
    </citation>
    <scope>NUCLEOTIDE SEQUENCE [LARGE SCALE GENOMIC DNA]</scope>
</reference>
<organism evidence="8 9">
    <name type="scientific">Forsythia ovata</name>
    <dbReference type="NCBI Taxonomy" id="205694"/>
    <lineage>
        <taxon>Eukaryota</taxon>
        <taxon>Viridiplantae</taxon>
        <taxon>Streptophyta</taxon>
        <taxon>Embryophyta</taxon>
        <taxon>Tracheophyta</taxon>
        <taxon>Spermatophyta</taxon>
        <taxon>Magnoliopsida</taxon>
        <taxon>eudicotyledons</taxon>
        <taxon>Gunneridae</taxon>
        <taxon>Pentapetalae</taxon>
        <taxon>asterids</taxon>
        <taxon>lamiids</taxon>
        <taxon>Lamiales</taxon>
        <taxon>Oleaceae</taxon>
        <taxon>Forsythieae</taxon>
        <taxon>Forsythia</taxon>
    </lineage>
</organism>
<dbReference type="SUPFAM" id="SSF54495">
    <property type="entry name" value="UBC-like"/>
    <property type="match status" value="1"/>
</dbReference>
<dbReference type="Pfam" id="PF00179">
    <property type="entry name" value="UQ_con"/>
    <property type="match status" value="1"/>
</dbReference>
<dbReference type="CDD" id="cd23837">
    <property type="entry name" value="UBCc_UBE2O"/>
    <property type="match status" value="1"/>
</dbReference>
<dbReference type="EC" id="2.3.2.23" evidence="1"/>
<feature type="region of interest" description="Disordered" evidence="6">
    <location>
        <begin position="177"/>
        <end position="197"/>
    </location>
</feature>
<dbReference type="EMBL" id="JBFOLJ010000011">
    <property type="protein sequence ID" value="KAL2496407.1"/>
    <property type="molecule type" value="Genomic_DNA"/>
</dbReference>
<evidence type="ECO:0000256" key="5">
    <source>
        <dbReference type="ARBA" id="ARBA00022840"/>
    </source>
</evidence>
<dbReference type="SMART" id="SM00212">
    <property type="entry name" value="UBCc"/>
    <property type="match status" value="1"/>
</dbReference>
<dbReference type="Pfam" id="PF25333">
    <property type="entry name" value="DUF2921_N"/>
    <property type="match status" value="1"/>
</dbReference>
<dbReference type="InterPro" id="IPR057425">
    <property type="entry name" value="DUF2921_N"/>
</dbReference>
<comment type="caution">
    <text evidence="8">The sequence shown here is derived from an EMBL/GenBank/DDBJ whole genome shotgun (WGS) entry which is preliminary data.</text>
</comment>
<dbReference type="InterPro" id="IPR000608">
    <property type="entry name" value="UBC"/>
</dbReference>
<dbReference type="InterPro" id="IPR016135">
    <property type="entry name" value="UBQ-conjugating_enzyme/RWD"/>
</dbReference>
<feature type="compositionally biased region" description="Polar residues" evidence="6">
    <location>
        <begin position="302"/>
        <end position="328"/>
    </location>
</feature>
<dbReference type="PANTHER" id="PTHR46116">
    <property type="entry name" value="(E3-INDEPENDENT) E2 UBIQUITIN-CONJUGATING ENZYME"/>
    <property type="match status" value="1"/>
</dbReference>
<dbReference type="PROSITE" id="PS50127">
    <property type="entry name" value="UBC_2"/>
    <property type="match status" value="1"/>
</dbReference>
<feature type="domain" description="UBC core" evidence="7">
    <location>
        <begin position="446"/>
        <end position="606"/>
    </location>
</feature>
<accession>A0ABD1S6P0</accession>
<dbReference type="GO" id="GO:0061631">
    <property type="term" value="F:ubiquitin conjugating enzyme activity"/>
    <property type="evidence" value="ECO:0007669"/>
    <property type="project" value="UniProtKB-EC"/>
</dbReference>
<evidence type="ECO:0000256" key="3">
    <source>
        <dbReference type="ARBA" id="ARBA00022741"/>
    </source>
</evidence>
<evidence type="ECO:0000313" key="9">
    <source>
        <dbReference type="Proteomes" id="UP001604277"/>
    </source>
</evidence>
<sequence>MESPTPVSRYIPQNSKKRVFPGGSSNGCKEADVVEIPPPINRASKAKLLKQKEVICHEIIDVDMDEDCDVMLIDGQVDTSFKGKEALSNFSLGPSSMATGGSGNGLQSSNNGSAGIHNSINVDDFNSSLFYGEDDMYYDDLIEEDYAILQSHFDHMDIPPGIEAPLPWLPSSAGSNMKLMTPSTSTNSSSQLQLDGASLPPDTNLVLPSWQLKTVQIKDQSTSHNSSQLGTQVHTVSQPVELNLSPTMWEPALDQEKLTTSSSTAYPISEIPSSLLNLKHGKDSLRSSGKSRRKSQAPHALYSSNNQLPASPKKFSSSVKTQVGSSGNYPKLNPVNTPGAGTFVPVPVPVPVPMWKKWNMNMLEPCLLHPGFISGSSSAPWGHDPAKNQNNAFSAATPEPLTNVEHRNVDEILQNFNHFKQFDTVEDYSDHHYSKNGSSMKQPSKNWTKRIQEEWKILEKDLPDTIFVRVYESRMDLLRAVIVGAEGTPYHDGLFFFDVFFPGSYPNVPPHVHYHSGGLRINPNLYNCGKVCLSLLNTWSGSQKEKWIPGVSTMLQVLVSIQGLILNAKPYFNEPGYANMSGSASGERCSLAYNEKTFIYSLQTMVYSMRRPPKYFEDFVVGHFCKHSRDILVGCKAYMEGAQVGCLVKGGVQDVDEGDKSCSQDFKSNLAGFITTLVNAFSQIGAKDCLEFLCLAQKANGQVSPAPGVQNSTTTISYTDHCASIVPESHPTVRSRNYHAIPFSGGSYTGGERILGRKTSNQTNYYDWNYVRFRPTRNYYKTIDKGVYKLEASLYFQSPYRYYVNGRNSRYGSNYHRTVRGSGTIKFFLNGFWSEVSRKLCMVGSASWQSEEGKFLNLDGVLKLKFASEKPNIFTSLVSGTLESINLPNNLGYFEPISIFDFPYLSEYNYSLVSNGVNGGCYDDVGVPKKPVRKPGVEGLLLCFLQRNHFCRIGVLD</sequence>
<dbReference type="AlphaFoldDB" id="A0ABD1S6P0"/>
<evidence type="ECO:0000256" key="1">
    <source>
        <dbReference type="ARBA" id="ARBA00012486"/>
    </source>
</evidence>
<feature type="compositionally biased region" description="Low complexity" evidence="6">
    <location>
        <begin position="181"/>
        <end position="190"/>
    </location>
</feature>
<proteinExistence type="predicted"/>
<dbReference type="PANTHER" id="PTHR46116:SF41">
    <property type="entry name" value="UBIQUITIN-CONJUGATING ENZYME E2 25-RELATED"/>
    <property type="match status" value="1"/>
</dbReference>
<evidence type="ECO:0000256" key="2">
    <source>
        <dbReference type="ARBA" id="ARBA00022679"/>
    </source>
</evidence>
<keyword evidence="5" id="KW-0067">ATP-binding</keyword>
<evidence type="ECO:0000256" key="4">
    <source>
        <dbReference type="ARBA" id="ARBA00022786"/>
    </source>
</evidence>
<keyword evidence="4" id="KW-0833">Ubl conjugation pathway</keyword>
<keyword evidence="2" id="KW-0808">Transferase</keyword>
<protein>
    <recommendedName>
        <fullName evidence="1">E2 ubiquitin-conjugating enzyme</fullName>
        <ecNumber evidence="1">2.3.2.23</ecNumber>
    </recommendedName>
</protein>
<dbReference type="FunFam" id="3.10.110.10:FF:000028">
    <property type="entry name" value="Probable ubiquitin-conjugating enzyme E2 23"/>
    <property type="match status" value="1"/>
</dbReference>
<feature type="region of interest" description="Disordered" evidence="6">
    <location>
        <begin position="1"/>
        <end position="24"/>
    </location>
</feature>
<dbReference type="Gene3D" id="3.10.110.10">
    <property type="entry name" value="Ubiquitin Conjugating Enzyme"/>
    <property type="match status" value="1"/>
</dbReference>
<gene>
    <name evidence="8" type="ORF">Fot_40164</name>
</gene>
<keyword evidence="3" id="KW-0547">Nucleotide-binding</keyword>
<evidence type="ECO:0000313" key="8">
    <source>
        <dbReference type="EMBL" id="KAL2496407.1"/>
    </source>
</evidence>
<evidence type="ECO:0000259" key="7">
    <source>
        <dbReference type="PROSITE" id="PS50127"/>
    </source>
</evidence>